<accession>A0ABN7KA83</accession>
<evidence type="ECO:0000313" key="3">
    <source>
        <dbReference type="Proteomes" id="UP000789359"/>
    </source>
</evidence>
<sequence>MINIADIILYSVEDIESILGISKRAQARLRNLGILPCRKMGAIYYYTEEDISRFIANSKYDHTKVGKNYKTCKDGASKEADISKIFDEINASKMTKQAEQLPLITTDKSDEISEQEDDGISKDYTNENNCNNDSLNKTSFSKYSNNDIQNFSPTDNAVRHLYDKGSSNNGYVEKNEKAELGVVVPIGDLNEINRGAYNSDKNSESIDKNSTLNIAVDTSYANSMATTNEDT</sequence>
<dbReference type="Proteomes" id="UP000789359">
    <property type="component" value="Unassembled WGS sequence"/>
</dbReference>
<feature type="region of interest" description="Disordered" evidence="1">
    <location>
        <begin position="110"/>
        <end position="133"/>
    </location>
</feature>
<evidence type="ECO:0000256" key="1">
    <source>
        <dbReference type="SAM" id="MobiDB-lite"/>
    </source>
</evidence>
<dbReference type="RefSeq" id="WP_230057532.1">
    <property type="nucleotide sequence ID" value="NZ_CAJHOE010000010.1"/>
</dbReference>
<reference evidence="2 3" key="1">
    <citation type="submission" date="2020-11" db="EMBL/GenBank/DDBJ databases">
        <authorList>
            <person name="Peeters C."/>
        </authorList>
    </citation>
    <scope>NUCLEOTIDE SEQUENCE [LARGE SCALE GENOMIC DNA]</scope>
    <source>
        <strain evidence="2 3">LMG 8286</strain>
    </source>
</reference>
<keyword evidence="3" id="KW-1185">Reference proteome</keyword>
<comment type="caution">
    <text evidence="2">The sequence shown here is derived from an EMBL/GenBank/DDBJ whole genome shotgun (WGS) entry which is preliminary data.</text>
</comment>
<name>A0ABN7KA83_9BACT</name>
<evidence type="ECO:0000313" key="2">
    <source>
        <dbReference type="EMBL" id="CAD7289423.1"/>
    </source>
</evidence>
<evidence type="ECO:0008006" key="4">
    <source>
        <dbReference type="Google" id="ProtNLM"/>
    </source>
</evidence>
<protein>
    <recommendedName>
        <fullName evidence="4">Helix-turn-helix domain-containing protein</fullName>
    </recommendedName>
</protein>
<gene>
    <name evidence="2" type="ORF">LMG8286_01804</name>
</gene>
<dbReference type="EMBL" id="CAJHOE010000010">
    <property type="protein sequence ID" value="CAD7289423.1"/>
    <property type="molecule type" value="Genomic_DNA"/>
</dbReference>
<organism evidence="2 3">
    <name type="scientific">Campylobacter suis</name>
    <dbReference type="NCBI Taxonomy" id="2790657"/>
    <lineage>
        <taxon>Bacteria</taxon>
        <taxon>Pseudomonadati</taxon>
        <taxon>Campylobacterota</taxon>
        <taxon>Epsilonproteobacteria</taxon>
        <taxon>Campylobacterales</taxon>
        <taxon>Campylobacteraceae</taxon>
        <taxon>Campylobacter</taxon>
    </lineage>
</organism>
<proteinExistence type="predicted"/>